<dbReference type="STRING" id="1776.BHQ18_15765"/>
<evidence type="ECO:0000256" key="16">
    <source>
        <dbReference type="PIRSR" id="PIRSR000130-3"/>
    </source>
</evidence>
<evidence type="ECO:0000256" key="8">
    <source>
        <dbReference type="ARBA" id="ARBA00022958"/>
    </source>
</evidence>
<feature type="active site" description="Thioimidate intermediate" evidence="13 14">
    <location>
        <position position="331"/>
    </location>
</feature>
<feature type="binding site" evidence="13 15">
    <location>
        <begin position="364"/>
        <end position="366"/>
    </location>
    <ligand>
        <name>IMP</name>
        <dbReference type="ChEBI" id="CHEBI:58053"/>
    </ligand>
</feature>
<evidence type="ECO:0000256" key="14">
    <source>
        <dbReference type="PIRSR" id="PIRSR000130-1"/>
    </source>
</evidence>
<evidence type="ECO:0000256" key="18">
    <source>
        <dbReference type="PROSITE-ProRule" id="PRU00703"/>
    </source>
</evidence>
<dbReference type="AlphaFoldDB" id="A0A1E3RH69"/>
<comment type="similarity">
    <text evidence="2 13 19">Belongs to the IMPDH/GMPR family.</text>
</comment>
<dbReference type="GO" id="GO:0046872">
    <property type="term" value="F:metal ion binding"/>
    <property type="evidence" value="ECO:0007669"/>
    <property type="project" value="UniProtKB-UniRule"/>
</dbReference>
<evidence type="ECO:0000256" key="9">
    <source>
        <dbReference type="ARBA" id="ARBA00023002"/>
    </source>
</evidence>
<evidence type="ECO:0000256" key="17">
    <source>
        <dbReference type="PIRSR" id="PIRSR000130-4"/>
    </source>
</evidence>
<feature type="binding site" evidence="13">
    <location>
        <position position="506"/>
    </location>
    <ligand>
        <name>K(+)</name>
        <dbReference type="ChEBI" id="CHEBI:29103"/>
        <note>ligand shared between two tetrameric partners</note>
    </ligand>
</feature>
<evidence type="ECO:0000256" key="13">
    <source>
        <dbReference type="HAMAP-Rule" id="MF_01964"/>
    </source>
</evidence>
<feature type="active site" description="Proton acceptor" evidence="13 14">
    <location>
        <position position="437"/>
    </location>
</feature>
<keyword evidence="11 18" id="KW-0129">CBS domain</keyword>
<accession>A0A1E3RH69</accession>
<dbReference type="SUPFAM" id="SSF54631">
    <property type="entry name" value="CBS-domain pair"/>
    <property type="match status" value="1"/>
</dbReference>
<dbReference type="PANTHER" id="PTHR11911:SF111">
    <property type="entry name" value="INOSINE-5'-MONOPHOSPHATE DEHYDROGENASE"/>
    <property type="match status" value="1"/>
</dbReference>
<dbReference type="GO" id="GO:0006183">
    <property type="term" value="P:GTP biosynthetic process"/>
    <property type="evidence" value="ECO:0007669"/>
    <property type="project" value="TreeGrafter"/>
</dbReference>
<dbReference type="InterPro" id="IPR001093">
    <property type="entry name" value="IMP_DH_GMPRt"/>
</dbReference>
<evidence type="ECO:0000256" key="4">
    <source>
        <dbReference type="ARBA" id="ARBA00022723"/>
    </source>
</evidence>
<evidence type="ECO:0000256" key="6">
    <source>
        <dbReference type="ARBA" id="ARBA00022749"/>
    </source>
</evidence>
<dbReference type="EC" id="1.1.1.205" evidence="13 20"/>
<feature type="binding site" description="in other chain" evidence="13 17">
    <location>
        <position position="331"/>
    </location>
    <ligand>
        <name>K(+)</name>
        <dbReference type="ChEBI" id="CHEBI:29103"/>
        <note>ligand shared between two tetrameric partners</note>
    </ligand>
</feature>
<evidence type="ECO:0000313" key="23">
    <source>
        <dbReference type="Proteomes" id="UP000094053"/>
    </source>
</evidence>
<evidence type="ECO:0000259" key="21">
    <source>
        <dbReference type="PROSITE" id="PS51371"/>
    </source>
</evidence>
<dbReference type="GO" id="GO:0000166">
    <property type="term" value="F:nucleotide binding"/>
    <property type="evidence" value="ECO:0007669"/>
    <property type="project" value="UniProtKB-UniRule"/>
</dbReference>
<dbReference type="EMBL" id="MIHA01000011">
    <property type="protein sequence ID" value="ODQ89204.1"/>
    <property type="molecule type" value="Genomic_DNA"/>
</dbReference>
<keyword evidence="8 13" id="KW-0630">Potassium</keyword>
<dbReference type="PROSITE" id="PS51371">
    <property type="entry name" value="CBS"/>
    <property type="match status" value="2"/>
</dbReference>
<dbReference type="UniPathway" id="UPA00601">
    <property type="reaction ID" value="UER00295"/>
</dbReference>
<feature type="domain" description="CBS" evidence="21">
    <location>
        <begin position="119"/>
        <end position="175"/>
    </location>
</feature>
<feature type="domain" description="CBS" evidence="21">
    <location>
        <begin position="179"/>
        <end position="236"/>
    </location>
</feature>
<evidence type="ECO:0000256" key="7">
    <source>
        <dbReference type="ARBA" id="ARBA00022755"/>
    </source>
</evidence>
<dbReference type="GO" id="GO:0006177">
    <property type="term" value="P:GMP biosynthetic process"/>
    <property type="evidence" value="ECO:0007669"/>
    <property type="project" value="UniProtKB-UniRule"/>
</dbReference>
<keyword evidence="9 13" id="KW-0560">Oxidoreductase</keyword>
<dbReference type="Pfam" id="PF00478">
    <property type="entry name" value="IMPDH"/>
    <property type="match status" value="1"/>
</dbReference>
<keyword evidence="10 13" id="KW-0520">NAD</keyword>
<evidence type="ECO:0000256" key="15">
    <source>
        <dbReference type="PIRSR" id="PIRSR000130-2"/>
    </source>
</evidence>
<dbReference type="SMART" id="SM00116">
    <property type="entry name" value="CBS"/>
    <property type="match status" value="2"/>
</dbReference>
<keyword evidence="4 13" id="KW-0479">Metal-binding</keyword>
<evidence type="ECO:0000256" key="10">
    <source>
        <dbReference type="ARBA" id="ARBA00023027"/>
    </source>
</evidence>
<comment type="subunit">
    <text evidence="3 13">Homotetramer.</text>
</comment>
<feature type="binding site" evidence="13 16">
    <location>
        <begin position="324"/>
        <end position="326"/>
    </location>
    <ligand>
        <name>NAD(+)</name>
        <dbReference type="ChEBI" id="CHEBI:57540"/>
    </ligand>
</feature>
<feature type="binding site" evidence="13">
    <location>
        <position position="505"/>
    </location>
    <ligand>
        <name>K(+)</name>
        <dbReference type="ChEBI" id="CHEBI:29103"/>
        <note>ligand shared between two tetrameric partners</note>
    </ligand>
</feature>
<dbReference type="PIRSF" id="PIRSF000130">
    <property type="entry name" value="IMPDH"/>
    <property type="match status" value="1"/>
</dbReference>
<evidence type="ECO:0000313" key="22">
    <source>
        <dbReference type="EMBL" id="ODQ89204.1"/>
    </source>
</evidence>
<feature type="binding site" evidence="13 15">
    <location>
        <begin position="387"/>
        <end position="388"/>
    </location>
    <ligand>
        <name>IMP</name>
        <dbReference type="ChEBI" id="CHEBI:58053"/>
    </ligand>
</feature>
<dbReference type="Pfam" id="PF00571">
    <property type="entry name" value="CBS"/>
    <property type="match status" value="2"/>
</dbReference>
<evidence type="ECO:0000256" key="11">
    <source>
        <dbReference type="ARBA" id="ARBA00023122"/>
    </source>
</evidence>
<evidence type="ECO:0000256" key="5">
    <source>
        <dbReference type="ARBA" id="ARBA00022737"/>
    </source>
</evidence>
<keyword evidence="6 13" id="KW-0332">GMP biosynthesis</keyword>
<name>A0A1E3RH69_MYCFV</name>
<dbReference type="InterPro" id="IPR000644">
    <property type="entry name" value="CBS_dom"/>
</dbReference>
<feature type="binding site" description="in other chain" evidence="13 17">
    <location>
        <position position="326"/>
    </location>
    <ligand>
        <name>K(+)</name>
        <dbReference type="ChEBI" id="CHEBI:29103"/>
        <note>ligand shared between two tetrameric partners</note>
    </ligand>
</feature>
<dbReference type="Proteomes" id="UP000094053">
    <property type="component" value="Unassembled WGS sequence"/>
</dbReference>
<feature type="binding site" evidence="13">
    <location>
        <position position="507"/>
    </location>
    <ligand>
        <name>K(+)</name>
        <dbReference type="ChEBI" id="CHEBI:29103"/>
        <note>ligand shared between two tetrameric partners</note>
    </ligand>
</feature>
<dbReference type="SUPFAM" id="SSF51412">
    <property type="entry name" value="Inosine monophosphate dehydrogenase (IMPDH)"/>
    <property type="match status" value="1"/>
</dbReference>
<evidence type="ECO:0000256" key="2">
    <source>
        <dbReference type="ARBA" id="ARBA00005502"/>
    </source>
</evidence>
<reference evidence="23" key="1">
    <citation type="submission" date="2016-09" db="EMBL/GenBank/DDBJ databases">
        <authorList>
            <person name="Greninger A.L."/>
            <person name="Jerome K.R."/>
            <person name="Mcnair B."/>
            <person name="Wallis C."/>
            <person name="Fang F."/>
        </authorList>
    </citation>
    <scope>NUCLEOTIDE SEQUENCE [LARGE SCALE GENOMIC DNA]</scope>
    <source>
        <strain evidence="23">M6</strain>
    </source>
</reference>
<feature type="binding site" description="in other chain" evidence="13 17">
    <location>
        <position position="328"/>
    </location>
    <ligand>
        <name>K(+)</name>
        <dbReference type="ChEBI" id="CHEBI:29103"/>
        <note>ligand shared between two tetrameric partners</note>
    </ligand>
</feature>
<dbReference type="InterPro" id="IPR015875">
    <property type="entry name" value="IMP_DH/GMP_Rdtase_CS"/>
</dbReference>
<dbReference type="InterPro" id="IPR046342">
    <property type="entry name" value="CBS_dom_sf"/>
</dbReference>
<evidence type="ECO:0000256" key="20">
    <source>
        <dbReference type="RuleBase" id="RU003928"/>
    </source>
</evidence>
<comment type="catalytic activity">
    <reaction evidence="12 13 20">
        <text>IMP + NAD(+) + H2O = XMP + NADH + H(+)</text>
        <dbReference type="Rhea" id="RHEA:11708"/>
        <dbReference type="ChEBI" id="CHEBI:15377"/>
        <dbReference type="ChEBI" id="CHEBI:15378"/>
        <dbReference type="ChEBI" id="CHEBI:57464"/>
        <dbReference type="ChEBI" id="CHEBI:57540"/>
        <dbReference type="ChEBI" id="CHEBI:57945"/>
        <dbReference type="ChEBI" id="CHEBI:58053"/>
        <dbReference type="EC" id="1.1.1.205"/>
    </reaction>
</comment>
<keyword evidence="5" id="KW-0677">Repeat</keyword>
<feature type="binding site" evidence="13 15">
    <location>
        <begin position="411"/>
        <end position="415"/>
    </location>
    <ligand>
        <name>IMP</name>
        <dbReference type="ChEBI" id="CHEBI:58053"/>
    </ligand>
</feature>
<evidence type="ECO:0000256" key="1">
    <source>
        <dbReference type="ARBA" id="ARBA00001958"/>
    </source>
</evidence>
<evidence type="ECO:0000256" key="3">
    <source>
        <dbReference type="ARBA" id="ARBA00011881"/>
    </source>
</evidence>
<dbReference type="HAMAP" id="MF_01964">
    <property type="entry name" value="IMPDH"/>
    <property type="match status" value="1"/>
</dbReference>
<dbReference type="CDD" id="cd00381">
    <property type="entry name" value="IMPDH"/>
    <property type="match status" value="1"/>
</dbReference>
<comment type="caution">
    <text evidence="22">The sequence shown here is derived from an EMBL/GenBank/DDBJ whole genome shotgun (WGS) entry which is preliminary data.</text>
</comment>
<gene>
    <name evidence="13" type="primary">guaB</name>
    <name evidence="22" type="ORF">BHQ18_15765</name>
</gene>
<dbReference type="SMART" id="SM01240">
    <property type="entry name" value="IMPDH"/>
    <property type="match status" value="1"/>
</dbReference>
<evidence type="ECO:0000256" key="12">
    <source>
        <dbReference type="ARBA" id="ARBA00048028"/>
    </source>
</evidence>
<keyword evidence="7 13" id="KW-0658">Purine biosynthesis</keyword>
<comment type="function">
    <text evidence="13">Catalyzes the conversion of inosine 5'-phosphate (IMP) to xanthosine 5'-phosphate (XMP), the first committed and rate-limiting step in the de novo synthesis of guanine nucleotides, and therefore plays an important role in the regulation of cell growth.</text>
</comment>
<proteinExistence type="inferred from homology"/>
<dbReference type="FunFam" id="3.20.20.70:FF:000003">
    <property type="entry name" value="GMP reductase"/>
    <property type="match status" value="1"/>
</dbReference>
<feature type="binding site" evidence="13">
    <location>
        <position position="273"/>
    </location>
    <ligand>
        <name>NAD(+)</name>
        <dbReference type="ChEBI" id="CHEBI:57540"/>
    </ligand>
</feature>
<comment type="activity regulation">
    <text evidence="13">Mycophenolic acid (MPA) is a non-competitive inhibitor that prevents formation of the closed enzyme conformation by binding to the same site as the amobile flap. In contrast, mizoribine monophosphate (MZP) is a competitive inhibitor that induces the closed conformation. MPA is a potent inhibitor of mammalian IMPDHs but a poor inhibitor of the bacterial enzymes. MZP is a more potent inhibitor of bacterial IMPDH.</text>
</comment>
<protein>
    <recommendedName>
        <fullName evidence="13 20">Inosine-5'-monophosphate dehydrogenase</fullName>
        <shortName evidence="13">IMP dehydrogenase</shortName>
        <shortName evidence="13">IMPD</shortName>
        <shortName evidence="13">IMPDH</shortName>
        <ecNumber evidence="13 20">1.1.1.205</ecNumber>
    </recommendedName>
</protein>
<dbReference type="NCBIfam" id="TIGR01302">
    <property type="entry name" value="IMP_dehydrog"/>
    <property type="match status" value="1"/>
</dbReference>
<feature type="binding site" evidence="16">
    <location>
        <begin position="273"/>
        <end position="275"/>
    </location>
    <ligand>
        <name>NAD(+)</name>
        <dbReference type="ChEBI" id="CHEBI:57540"/>
    </ligand>
</feature>
<sequence length="523" mass="54165">MPTSTPTSTGENNITFTVPVPTGGDDPTKVAMLGLTFDDVLLLPAASDVVPATADTSSQLTRRIRLKVPLVSSAMDTVTEARMAIAMARAGGMGVLHRNLPVAEQAGQVETVKRSEAGMVTDPVTCSPDNTLAEVDAMCARFRISGLPVVDDTGELVGIITNRDMRFEVDQSKPVSEVMTKAPLITAREGVSAEAALGLLRRHKIEKLPIVDGHGKLTGLITVKDFVKTEQFPLSTKDSDGRLLVGAAVGVGDDAWTRAMTLVDAGVDVLVVDTAHAHNRGVLDMVSRVKAAVGERVEVIGGNIATRAAAAALVQAGADAVKVGVGPGSICTTRVVAGVGAPQITAILEAVAACAPSGVPVIADGGLQYSGDIAKALAAGASTAMLGSLLAGTAESPGELILVNGKQFKSYRGMGSLGAMQGRNAAGAVRGSYSKDRYFQDDVLSEDKLVPEGIEGRVPYRGPLATVIHQLTGGLRAAMGYTGSATIEQLQQAQFVQITAAGLKESHPHDITMTVEAPNYTTR</sequence>
<feature type="binding site" evidence="13 15">
    <location>
        <position position="452"/>
    </location>
    <ligand>
        <name>IMP</name>
        <dbReference type="ChEBI" id="CHEBI:58053"/>
    </ligand>
</feature>
<dbReference type="PANTHER" id="PTHR11911">
    <property type="entry name" value="INOSINE-5-MONOPHOSPHATE DEHYDROGENASE RELATED"/>
    <property type="match status" value="1"/>
</dbReference>
<dbReference type="PROSITE" id="PS00487">
    <property type="entry name" value="IMP_DH_GMP_RED"/>
    <property type="match status" value="1"/>
</dbReference>
<feature type="binding site" evidence="13 15">
    <location>
        <position position="329"/>
    </location>
    <ligand>
        <name>IMP</name>
        <dbReference type="ChEBI" id="CHEBI:58053"/>
    </ligand>
</feature>
<dbReference type="GO" id="GO:0003938">
    <property type="term" value="F:IMP dehydrogenase activity"/>
    <property type="evidence" value="ECO:0007669"/>
    <property type="project" value="UniProtKB-UniRule"/>
</dbReference>
<comment type="caution">
    <text evidence="13">Lacks conserved residue(s) required for the propagation of feature annotation.</text>
</comment>
<dbReference type="InterPro" id="IPR013785">
    <property type="entry name" value="Aldolase_TIM"/>
</dbReference>
<organism evidence="22 23">
    <name type="scientific">Mycolicibacterium flavescens</name>
    <name type="common">Mycobacterium flavescens</name>
    <dbReference type="NCBI Taxonomy" id="1776"/>
    <lineage>
        <taxon>Bacteria</taxon>
        <taxon>Bacillati</taxon>
        <taxon>Actinomycetota</taxon>
        <taxon>Actinomycetes</taxon>
        <taxon>Mycobacteriales</taxon>
        <taxon>Mycobacteriaceae</taxon>
        <taxon>Mycolicibacterium</taxon>
    </lineage>
</organism>
<dbReference type="Gene3D" id="3.20.20.70">
    <property type="entry name" value="Aldolase class I"/>
    <property type="match status" value="1"/>
</dbReference>
<comment type="cofactor">
    <cofactor evidence="1 13">
        <name>K(+)</name>
        <dbReference type="ChEBI" id="CHEBI:29103"/>
    </cofactor>
</comment>
<evidence type="ECO:0000256" key="19">
    <source>
        <dbReference type="RuleBase" id="RU003927"/>
    </source>
</evidence>
<dbReference type="CDD" id="cd04601">
    <property type="entry name" value="CBS_pair_IMPDH"/>
    <property type="match status" value="1"/>
</dbReference>
<keyword evidence="23" id="KW-1185">Reference proteome</keyword>
<comment type="pathway">
    <text evidence="13 20">Purine metabolism; XMP biosynthesis via de novo pathway; XMP from IMP: step 1/1.</text>
</comment>
<dbReference type="InterPro" id="IPR005990">
    <property type="entry name" value="IMP_DH"/>
</dbReference>